<evidence type="ECO:0000313" key="2">
    <source>
        <dbReference type="Proteomes" id="UP000504607"/>
    </source>
</evidence>
<dbReference type="InterPro" id="IPR007877">
    <property type="entry name" value="DUF707"/>
</dbReference>
<keyword evidence="2" id="KW-1185">Reference proteome</keyword>
<dbReference type="Proteomes" id="UP000504607">
    <property type="component" value="Unplaced"/>
</dbReference>
<keyword evidence="1" id="KW-0812">Transmembrane</keyword>
<dbReference type="FunCoup" id="A0A6I9QC81">
    <property type="interactions" value="834"/>
</dbReference>
<dbReference type="PANTHER" id="PTHR31210">
    <property type="entry name" value="OS06G0731900 PROTEIN"/>
    <property type="match status" value="1"/>
</dbReference>
<accession>A0A6I9QC81</accession>
<proteinExistence type="predicted"/>
<keyword evidence="1" id="KW-0472">Membrane</keyword>
<dbReference type="RefSeq" id="XP_010906954.1">
    <property type="nucleotide sequence ID" value="XM_010908652.2"/>
</dbReference>
<reference evidence="3" key="1">
    <citation type="submission" date="2025-08" db="UniProtKB">
        <authorList>
            <consortium name="RefSeq"/>
        </authorList>
    </citation>
    <scope>IDENTIFICATION</scope>
</reference>
<dbReference type="AlphaFoldDB" id="A0A6I9QC81"/>
<dbReference type="Pfam" id="PF05212">
    <property type="entry name" value="DUF707"/>
    <property type="match status" value="1"/>
</dbReference>
<dbReference type="OrthoDB" id="9985979at2759"/>
<dbReference type="InParanoid" id="A0A6I9QC81"/>
<gene>
    <name evidence="3" type="primary">LOC105033746</name>
</gene>
<organism evidence="2 3">
    <name type="scientific">Elaeis guineensis var. tenera</name>
    <name type="common">Oil palm</name>
    <dbReference type="NCBI Taxonomy" id="51953"/>
    <lineage>
        <taxon>Eukaryota</taxon>
        <taxon>Viridiplantae</taxon>
        <taxon>Streptophyta</taxon>
        <taxon>Embryophyta</taxon>
        <taxon>Tracheophyta</taxon>
        <taxon>Spermatophyta</taxon>
        <taxon>Magnoliopsida</taxon>
        <taxon>Liliopsida</taxon>
        <taxon>Arecaceae</taxon>
        <taxon>Arecoideae</taxon>
        <taxon>Cocoseae</taxon>
        <taxon>Elaeidinae</taxon>
        <taxon>Elaeis</taxon>
    </lineage>
</organism>
<evidence type="ECO:0000313" key="3">
    <source>
        <dbReference type="RefSeq" id="XP_010906954.1"/>
    </source>
</evidence>
<feature type="transmembrane region" description="Helical" evidence="1">
    <location>
        <begin position="25"/>
        <end position="46"/>
    </location>
</feature>
<sequence>MAKLGNTSRRACSGLFRKPNETMRLIITTIVGVVLGFFIGISFPTVSITKLHFPSSIISYIEDRNSGLATQALLNHALTSARNQNRNNSKDFNDTLKIYVPTNPRGAERLPPGIVVSESDFYLRRLWGNPDEDLKMKQKYLVTFTVGYDQKKNIDAAVKKFSENFTIVLFHYDGRTSEWDEFEWSKRAIHVSARKQTKWWYAKRFLHPDIVASYEYIFIWDEDLGVEHFNAEEYIKLVKKHGLEISQPGLEPNRGLTWQMTKRRGDREVHKETEERPGWCSDPHLPPCAAFVEIMATVFSRDAWRCVWHMIQNDLVHGWGLDFALRKCVEPAHEKIGVVDSQWIVHQVVPSLGNQGVAENGKAPWEGVRERCRKEWGMFQNRMADAEKAYYKEKGIRPPNTTAV</sequence>
<evidence type="ECO:0000256" key="1">
    <source>
        <dbReference type="SAM" id="Phobius"/>
    </source>
</evidence>
<dbReference type="GeneID" id="105033746"/>
<dbReference type="PANTHER" id="PTHR31210:SF38">
    <property type="entry name" value="LYSINE KETOGLUTARATE REDUCTASE TRANS-SPLICING RELATED 1"/>
    <property type="match status" value="1"/>
</dbReference>
<name>A0A6I9QC81_ELAGV</name>
<protein>
    <submittedName>
        <fullName evidence="3">Uncharacterized protein LOC105033746 isoform X1</fullName>
    </submittedName>
</protein>
<dbReference type="KEGG" id="egu:105033746"/>
<keyword evidence="1" id="KW-1133">Transmembrane helix</keyword>